<feature type="non-terminal residue" evidence="1">
    <location>
        <position position="1"/>
    </location>
</feature>
<dbReference type="AlphaFoldDB" id="Q0EVP5"/>
<organism evidence="1 2">
    <name type="scientific">Mariprofundus ferrooxydans PV-1</name>
    <dbReference type="NCBI Taxonomy" id="314345"/>
    <lineage>
        <taxon>Bacteria</taxon>
        <taxon>Pseudomonadati</taxon>
        <taxon>Pseudomonadota</taxon>
        <taxon>Candidatius Mariprofundia</taxon>
        <taxon>Mariprofundales</taxon>
        <taxon>Mariprofundaceae</taxon>
        <taxon>Mariprofundus</taxon>
    </lineage>
</organism>
<reference evidence="1 2" key="1">
    <citation type="submission" date="2006-09" db="EMBL/GenBank/DDBJ databases">
        <authorList>
            <person name="Emerson D."/>
            <person name="Ferriera S."/>
            <person name="Johnson J."/>
            <person name="Kravitz S."/>
            <person name="Halpern A."/>
            <person name="Remington K."/>
            <person name="Beeson K."/>
            <person name="Tran B."/>
            <person name="Rogers Y.-H."/>
            <person name="Friedman R."/>
            <person name="Venter J.C."/>
        </authorList>
    </citation>
    <scope>NUCLEOTIDE SEQUENCE [LARGE SCALE GENOMIC DNA]</scope>
    <source>
        <strain evidence="1 2">PV-1</strain>
    </source>
</reference>
<dbReference type="RefSeq" id="WP_009849454.1">
    <property type="nucleotide sequence ID" value="NZ_DS022294.1"/>
</dbReference>
<proteinExistence type="predicted"/>
<evidence type="ECO:0000313" key="2">
    <source>
        <dbReference type="Proteomes" id="UP000005297"/>
    </source>
</evidence>
<protein>
    <submittedName>
        <fullName evidence="1">Uncharacterized protein</fullName>
    </submittedName>
</protein>
<sequence length="830" mass="91985">PTNQISEAANDFAIERLSDYLKEKYPNAMTGRITQNVGKAKESSITGVQKFNWAISLKEPELAGYIRTETPGLAGQDSIGDNLIILKKFELMIKAGDKAVSQLDTLLKAILEQHKQLAGLKGSVDHDIKRLEENIRSWNRQLELMGVIKSANEWSKSPGLVTFPNDSNYDFGTAASKMRDAWQQLAGGSYSCNSYNNAIWNAVQGAQRKRSDLLEPIYAAARAACASGNGDACSAAQARASAAAASVYRAFESQVIGTTKQLHADAKAMADGPIRRFVLSLHKWDQNDVDMVIWGEDHTIKMEGQHGDWLGMSIWRFALDNSASNISPRFYPMSVKRLAQSEKLFKEWKDDAKNQKDYFQKRMSAAKRSTSTVAGYASTATQLAGELQPNIEIWDCFSGAGSNGYYAALHSFENTRYQYDRLAHFEATFNVISRNGEDAARDFIEAASKNMELTNKVVDALHGAASVMDRADKLVAAAKKQRIAQEGNLDVNGGQVYTILGHFGVNDSGIKALEQRIKDARADPRVLEKEALSQIPLMPGYPVKNMVLTSQGIKDLKTTVNKILASIDNARDSYARAYKNTRKAEASLDAALQAMRDKLTPIFPAEVPYFFKDEVLREYSESEDRLALILRNRVGEAKQLPDSGLGSGKLIERYAALAKRYHALVDPMIPVAKANRYAPAMEEILKKLEADSGRMAGLDNAAFSRESNRYSHEAYTLITKANSEGKVEPKSRVNVAYGAIMSKLSNLSFNYYQRQRLSRAQALLREQIGYINAFLSNPDANGGRIMARQHIDNIENVKKQIDASVRNQPSIQTLVEQLDGLKTKLRAIAN</sequence>
<dbReference type="HOGENOM" id="CLU_341835_0_0_0"/>
<feature type="non-terminal residue" evidence="1">
    <location>
        <position position="830"/>
    </location>
</feature>
<name>Q0EVP5_9PROT</name>
<dbReference type="EMBL" id="AATS01000029">
    <property type="protein sequence ID" value="EAU53347.1"/>
    <property type="molecule type" value="Genomic_DNA"/>
</dbReference>
<dbReference type="InParanoid" id="Q0EVP5"/>
<comment type="caution">
    <text evidence="1">The sequence shown here is derived from an EMBL/GenBank/DDBJ whole genome shotgun (WGS) entry which is preliminary data.</text>
</comment>
<dbReference type="Proteomes" id="UP000005297">
    <property type="component" value="Unassembled WGS sequence"/>
</dbReference>
<evidence type="ECO:0000313" key="1">
    <source>
        <dbReference type="EMBL" id="EAU53347.1"/>
    </source>
</evidence>
<dbReference type="STRING" id="314344.AL013_12860"/>
<accession>Q0EVP5</accession>
<gene>
    <name evidence="1" type="ORF">SPV1_09674</name>
</gene>
<keyword evidence="2" id="KW-1185">Reference proteome</keyword>